<dbReference type="Gene3D" id="1.20.140.150">
    <property type="match status" value="1"/>
</dbReference>
<evidence type="ECO:0000313" key="3">
    <source>
        <dbReference type="Proteomes" id="UP001142055"/>
    </source>
</evidence>
<accession>A0A9Q0M8R8</accession>
<proteinExistence type="predicted"/>
<dbReference type="Proteomes" id="UP001142055">
    <property type="component" value="Chromosome 2"/>
</dbReference>
<gene>
    <name evidence="2" type="ORF">RDWZM_005609</name>
</gene>
<comment type="caution">
    <text evidence="2">The sequence shown here is derived from an EMBL/GenBank/DDBJ whole genome shotgun (WGS) entry which is preliminary data.</text>
</comment>
<name>A0A9Q0M8R8_BLOTA</name>
<evidence type="ECO:0000256" key="1">
    <source>
        <dbReference type="SAM" id="Phobius"/>
    </source>
</evidence>
<keyword evidence="1" id="KW-0472">Membrane</keyword>
<protein>
    <submittedName>
        <fullName evidence="2">Uncharacterized protein</fullName>
    </submittedName>
</protein>
<dbReference type="EMBL" id="JAPWDV010000002">
    <property type="protein sequence ID" value="KAJ6219797.1"/>
    <property type="molecule type" value="Genomic_DNA"/>
</dbReference>
<organism evidence="2 3">
    <name type="scientific">Blomia tropicalis</name>
    <name type="common">Mite</name>
    <dbReference type="NCBI Taxonomy" id="40697"/>
    <lineage>
        <taxon>Eukaryota</taxon>
        <taxon>Metazoa</taxon>
        <taxon>Ecdysozoa</taxon>
        <taxon>Arthropoda</taxon>
        <taxon>Chelicerata</taxon>
        <taxon>Arachnida</taxon>
        <taxon>Acari</taxon>
        <taxon>Acariformes</taxon>
        <taxon>Sarcoptiformes</taxon>
        <taxon>Astigmata</taxon>
        <taxon>Glycyphagoidea</taxon>
        <taxon>Echimyopodidae</taxon>
        <taxon>Blomia</taxon>
    </lineage>
</organism>
<dbReference type="AlphaFoldDB" id="A0A9Q0M8R8"/>
<keyword evidence="3" id="KW-1185">Reference proteome</keyword>
<evidence type="ECO:0000313" key="2">
    <source>
        <dbReference type="EMBL" id="KAJ6219797.1"/>
    </source>
</evidence>
<feature type="transmembrane region" description="Helical" evidence="1">
    <location>
        <begin position="91"/>
        <end position="112"/>
    </location>
</feature>
<feature type="transmembrane region" description="Helical" evidence="1">
    <location>
        <begin position="217"/>
        <end position="242"/>
    </location>
</feature>
<sequence length="406" mass="46375">MNLIKLIITIQILLAFLCLLIQIYALASNKWTLFESRVELGLIEEHGHYGLWSICTNKLIPVELIDDGRMYGVANCEPMNTFFKPTHYRPLIAVFCLAHLASLFAYTFLLMIRLMEIIIQESNRYNENDLETNQSHAKRFMVISARYFTTNQSGQSREEKVKRQIRIKLYIISLAAASTALALLSAIAPYHPLRDSDIFRINNVSSINYRSWRGSGFWAQLTTLIMDMLITSLIAIEVRVLFVLQQQQQQQQQNRQQQNQQSIASKRITTTCSTNDHSEFDSDVFINPFVQGDNVSTMPKRIISSIQETTSFGAQSQLNDISLTHRTEPKFLLPNSTDTAIASTSSNNNHNYVNSNEVRQLKKLMLNNQKSDKRIQSSQLSEIGVTAYCNPIFTEIDQEQHSSSNC</sequence>
<keyword evidence="1" id="KW-1133">Transmembrane helix</keyword>
<feature type="transmembrane region" description="Helical" evidence="1">
    <location>
        <begin position="169"/>
        <end position="190"/>
    </location>
</feature>
<keyword evidence="1" id="KW-0812">Transmembrane</keyword>
<feature type="transmembrane region" description="Helical" evidence="1">
    <location>
        <begin position="7"/>
        <end position="27"/>
    </location>
</feature>
<reference evidence="2" key="1">
    <citation type="submission" date="2022-12" db="EMBL/GenBank/DDBJ databases">
        <title>Genome assemblies of Blomia tropicalis.</title>
        <authorList>
            <person name="Cui Y."/>
        </authorList>
    </citation>
    <scope>NUCLEOTIDE SEQUENCE</scope>
    <source>
        <tissue evidence="2">Adult mites</tissue>
    </source>
</reference>
<dbReference type="OMA" id="GHYGLWS"/>